<gene>
    <name evidence="2" type="ORF">CLV35_3192</name>
</gene>
<dbReference type="Proteomes" id="UP000281955">
    <property type="component" value="Unassembled WGS sequence"/>
</dbReference>
<dbReference type="CDD" id="cd06462">
    <property type="entry name" value="Peptidase_S24_S26"/>
    <property type="match status" value="1"/>
</dbReference>
<dbReference type="EMBL" id="RBWV01000014">
    <property type="protein sequence ID" value="RKS71394.1"/>
    <property type="molecule type" value="Genomic_DNA"/>
</dbReference>
<dbReference type="InParanoid" id="A0A420XLI7"/>
<dbReference type="AlphaFoldDB" id="A0A420XLI7"/>
<comment type="caution">
    <text evidence="2">The sequence shown here is derived from an EMBL/GenBank/DDBJ whole genome shotgun (WGS) entry which is preliminary data.</text>
</comment>
<dbReference type="SUPFAM" id="SSF51306">
    <property type="entry name" value="LexA/Signal peptidase"/>
    <property type="match status" value="1"/>
</dbReference>
<proteinExistence type="predicted"/>
<reference evidence="2 3" key="1">
    <citation type="submission" date="2018-10" db="EMBL/GenBank/DDBJ databases">
        <title>Genomic Encyclopedia of Archaeal and Bacterial Type Strains, Phase II (KMG-II): from individual species to whole genera.</title>
        <authorList>
            <person name="Goeker M."/>
        </authorList>
    </citation>
    <scope>NUCLEOTIDE SEQUENCE [LARGE SCALE GENOMIC DNA]</scope>
    <source>
        <strain evidence="2 3">RP-AC37</strain>
    </source>
</reference>
<name>A0A420XLI7_9ACTN</name>
<sequence length="103" mass="11596">MPRQTRWPWFRAEVTGRSMLPTLAPGQRIWVRRGARPRAGDLVVVRLPDRPLSVKRAGVRDAGGWWVESDNPAEGTDSWTLGRPVPDCDVVGVVVSRPWARRS</sequence>
<protein>
    <submittedName>
        <fullName evidence="2">Peptidase S24-like protein</fullName>
    </submittedName>
</protein>
<dbReference type="Pfam" id="PF00717">
    <property type="entry name" value="Peptidase_S24"/>
    <property type="match status" value="1"/>
</dbReference>
<dbReference type="RefSeq" id="WP_231121915.1">
    <property type="nucleotide sequence ID" value="NZ_RBWV01000014.1"/>
</dbReference>
<dbReference type="InterPro" id="IPR036286">
    <property type="entry name" value="LexA/Signal_pep-like_sf"/>
</dbReference>
<evidence type="ECO:0000313" key="3">
    <source>
        <dbReference type="Proteomes" id="UP000281955"/>
    </source>
</evidence>
<keyword evidence="3" id="KW-1185">Reference proteome</keyword>
<evidence type="ECO:0000313" key="2">
    <source>
        <dbReference type="EMBL" id="RKS71394.1"/>
    </source>
</evidence>
<dbReference type="InterPro" id="IPR015927">
    <property type="entry name" value="Peptidase_S24_S26A/B/C"/>
</dbReference>
<organism evidence="2 3">
    <name type="scientific">Motilibacter peucedani</name>
    <dbReference type="NCBI Taxonomy" id="598650"/>
    <lineage>
        <taxon>Bacteria</taxon>
        <taxon>Bacillati</taxon>
        <taxon>Actinomycetota</taxon>
        <taxon>Actinomycetes</taxon>
        <taxon>Motilibacterales</taxon>
        <taxon>Motilibacteraceae</taxon>
        <taxon>Motilibacter</taxon>
    </lineage>
</organism>
<accession>A0A420XLI7</accession>
<dbReference type="Gene3D" id="2.10.109.10">
    <property type="entry name" value="Umud Fragment, subunit A"/>
    <property type="match status" value="1"/>
</dbReference>
<evidence type="ECO:0000259" key="1">
    <source>
        <dbReference type="Pfam" id="PF00717"/>
    </source>
</evidence>
<feature type="domain" description="Peptidase S24/S26A/S26B/S26C" evidence="1">
    <location>
        <begin position="10"/>
        <end position="95"/>
    </location>
</feature>